<evidence type="ECO:0000313" key="14">
    <source>
        <dbReference type="EMBL" id="KAK3900210.1"/>
    </source>
</evidence>
<evidence type="ECO:0000256" key="7">
    <source>
        <dbReference type="ARBA" id="ARBA00022692"/>
    </source>
</evidence>
<dbReference type="PANTHER" id="PTHR23033:SF43">
    <property type="entry name" value="APPLE DOMAIN-CONTAINING PROTEIN"/>
    <property type="match status" value="1"/>
</dbReference>
<evidence type="ECO:0000256" key="4">
    <source>
        <dbReference type="ARBA" id="ARBA00012557"/>
    </source>
</evidence>
<evidence type="ECO:0000256" key="3">
    <source>
        <dbReference type="ARBA" id="ARBA00006462"/>
    </source>
</evidence>
<dbReference type="Gene3D" id="3.90.550.50">
    <property type="match status" value="1"/>
</dbReference>
<evidence type="ECO:0000313" key="15">
    <source>
        <dbReference type="Proteomes" id="UP001303889"/>
    </source>
</evidence>
<evidence type="ECO:0000256" key="6">
    <source>
        <dbReference type="ARBA" id="ARBA00022679"/>
    </source>
</evidence>
<comment type="pathway">
    <text evidence="2">Protein modification; protein glycosylation.</text>
</comment>
<dbReference type="Pfam" id="PF02434">
    <property type="entry name" value="Fringe"/>
    <property type="match status" value="1"/>
</dbReference>
<sequence length="537" mass="60998">MKRALGFLSPPPRGVLRYLPLLNKRLERTIAVIVGCHLLVALLLWHRHRSDPSPPPAFYPFETTSAFNPVAHHDAHNKNTSELCASFPNHLTQRIQPVLKMGHGENRAMVNAQFGSVSACFAPGELLVFSDLDETLHGHRTVDVLANLPRAYRDAGGDAGGTNPDYDNYEAMAALARDGKLTPDNDPARGKNGWRLDKYKFLAGVERAWLARPGRDFYVFYESDTYVSWDNMFRFLSALDPDAPLYMGSPSPGRHDEERDKDTWFANGGPGFVLSRGAMEKLFLRRASSTAAGARFTDPPFMLRWLDLLRSDPCGDSVLGWALWHAGVPLSGFFPLFNTYPAHALPFTSRLWCQPFLTMHKLRPEDMTGLWRWEHERRTLGRPLLYVDLYEFLPVATPDVRADWDNTNWDRLGPGRDVHVGTLHECREACEATADCLQYHWQGEHMRKCVLQPFINLGAAKSAETVQRKVPLDGPGGGRDKKKDGGKGAEGEQQQFRMVEERFNYTSGWLRPRIDRWVREHECTDPGWVYPSIERHY</sequence>
<keyword evidence="5" id="KW-0328">Glycosyltransferase</keyword>
<evidence type="ECO:0000256" key="9">
    <source>
        <dbReference type="ARBA" id="ARBA00022968"/>
    </source>
</evidence>
<evidence type="ECO:0000256" key="8">
    <source>
        <dbReference type="ARBA" id="ARBA00022741"/>
    </source>
</evidence>
<name>A0AAN6MGB7_9PEZI</name>
<dbReference type="Proteomes" id="UP001303889">
    <property type="component" value="Unassembled WGS sequence"/>
</dbReference>
<keyword evidence="11" id="KW-0472">Membrane</keyword>
<reference evidence="14" key="1">
    <citation type="journal article" date="2023" name="Mol. Phylogenet. Evol.">
        <title>Genome-scale phylogeny and comparative genomics of the fungal order Sordariales.</title>
        <authorList>
            <person name="Hensen N."/>
            <person name="Bonometti L."/>
            <person name="Westerberg I."/>
            <person name="Brannstrom I.O."/>
            <person name="Guillou S."/>
            <person name="Cros-Aarteil S."/>
            <person name="Calhoun S."/>
            <person name="Haridas S."/>
            <person name="Kuo A."/>
            <person name="Mondo S."/>
            <person name="Pangilinan J."/>
            <person name="Riley R."/>
            <person name="LaButti K."/>
            <person name="Andreopoulos B."/>
            <person name="Lipzen A."/>
            <person name="Chen C."/>
            <person name="Yan M."/>
            <person name="Daum C."/>
            <person name="Ng V."/>
            <person name="Clum A."/>
            <person name="Steindorff A."/>
            <person name="Ohm R.A."/>
            <person name="Martin F."/>
            <person name="Silar P."/>
            <person name="Natvig D.O."/>
            <person name="Lalanne C."/>
            <person name="Gautier V."/>
            <person name="Ament-Velasquez S.L."/>
            <person name="Kruys A."/>
            <person name="Hutchinson M.I."/>
            <person name="Powell A.J."/>
            <person name="Barry K."/>
            <person name="Miller A.N."/>
            <person name="Grigoriev I.V."/>
            <person name="Debuchy R."/>
            <person name="Gladieux P."/>
            <person name="Hiltunen Thoren M."/>
            <person name="Johannesson H."/>
        </authorList>
    </citation>
    <scope>NUCLEOTIDE SEQUENCE</scope>
    <source>
        <strain evidence="14">CBS 103.79</strain>
    </source>
</reference>
<dbReference type="AlphaFoldDB" id="A0AAN6MGB7"/>
<dbReference type="EMBL" id="MU855695">
    <property type="protein sequence ID" value="KAK3900210.1"/>
    <property type="molecule type" value="Genomic_DNA"/>
</dbReference>
<dbReference type="EC" id="2.4.1.122" evidence="4"/>
<keyword evidence="7" id="KW-0812">Transmembrane</keyword>
<evidence type="ECO:0000256" key="5">
    <source>
        <dbReference type="ARBA" id="ARBA00022676"/>
    </source>
</evidence>
<keyword evidence="6" id="KW-0808">Transferase</keyword>
<evidence type="ECO:0000256" key="11">
    <source>
        <dbReference type="ARBA" id="ARBA00023136"/>
    </source>
</evidence>
<comment type="similarity">
    <text evidence="3">Belongs to the glycosyltransferase 31 family. Beta3-Gal-T subfamily.</text>
</comment>
<dbReference type="GO" id="GO:0016020">
    <property type="term" value="C:membrane"/>
    <property type="evidence" value="ECO:0007669"/>
    <property type="project" value="UniProtKB-SubCell"/>
</dbReference>
<reference evidence="14" key="2">
    <citation type="submission" date="2023-05" db="EMBL/GenBank/DDBJ databases">
        <authorList>
            <consortium name="Lawrence Berkeley National Laboratory"/>
            <person name="Steindorff A."/>
            <person name="Hensen N."/>
            <person name="Bonometti L."/>
            <person name="Westerberg I."/>
            <person name="Brannstrom I.O."/>
            <person name="Guillou S."/>
            <person name="Cros-Aarteil S."/>
            <person name="Calhoun S."/>
            <person name="Haridas S."/>
            <person name="Kuo A."/>
            <person name="Mondo S."/>
            <person name="Pangilinan J."/>
            <person name="Riley R."/>
            <person name="Labutti K."/>
            <person name="Andreopoulos B."/>
            <person name="Lipzen A."/>
            <person name="Chen C."/>
            <person name="Yanf M."/>
            <person name="Daum C."/>
            <person name="Ng V."/>
            <person name="Clum A."/>
            <person name="Ohm R."/>
            <person name="Martin F."/>
            <person name="Silar P."/>
            <person name="Natvig D."/>
            <person name="Lalanne C."/>
            <person name="Gautier V."/>
            <person name="Ament-Velasquez S.L."/>
            <person name="Kruys A."/>
            <person name="Hutchinson M.I."/>
            <person name="Powell A.J."/>
            <person name="Barry K."/>
            <person name="Miller A.N."/>
            <person name="Grigoriev I.V."/>
            <person name="Debuchy R."/>
            <person name="Gladieux P."/>
            <person name="Thoren M.H."/>
            <person name="Johannesson H."/>
        </authorList>
    </citation>
    <scope>NUCLEOTIDE SEQUENCE</scope>
    <source>
        <strain evidence="14">CBS 103.79</strain>
    </source>
</reference>
<evidence type="ECO:0000256" key="10">
    <source>
        <dbReference type="ARBA" id="ARBA00022989"/>
    </source>
</evidence>
<accession>A0AAN6MGB7</accession>
<gene>
    <name evidence="14" type="ORF">C8A05DRAFT_17454</name>
</gene>
<keyword evidence="8" id="KW-0547">Nucleotide-binding</keyword>
<dbReference type="GO" id="GO:0000166">
    <property type="term" value="F:nucleotide binding"/>
    <property type="evidence" value="ECO:0007669"/>
    <property type="project" value="UniProtKB-KW"/>
</dbReference>
<evidence type="ECO:0000256" key="12">
    <source>
        <dbReference type="SAM" id="MobiDB-lite"/>
    </source>
</evidence>
<proteinExistence type="inferred from homology"/>
<dbReference type="PANTHER" id="PTHR23033">
    <property type="entry name" value="BETA1,3-GALACTOSYLTRANSFERASE"/>
    <property type="match status" value="1"/>
</dbReference>
<dbReference type="InterPro" id="IPR003378">
    <property type="entry name" value="Fringe-like_glycosylTrfase"/>
</dbReference>
<keyword evidence="9" id="KW-0735">Signal-anchor</keyword>
<evidence type="ECO:0000256" key="1">
    <source>
        <dbReference type="ARBA" id="ARBA00004606"/>
    </source>
</evidence>
<protein>
    <recommendedName>
        <fullName evidence="4">N-acetylgalactosaminide beta-1,3-galactosyltransferase</fullName>
        <ecNumber evidence="4">2.4.1.122</ecNumber>
    </recommendedName>
</protein>
<organism evidence="14 15">
    <name type="scientific">Staphylotrichum tortipilum</name>
    <dbReference type="NCBI Taxonomy" id="2831512"/>
    <lineage>
        <taxon>Eukaryota</taxon>
        <taxon>Fungi</taxon>
        <taxon>Dikarya</taxon>
        <taxon>Ascomycota</taxon>
        <taxon>Pezizomycotina</taxon>
        <taxon>Sordariomycetes</taxon>
        <taxon>Sordariomycetidae</taxon>
        <taxon>Sordariales</taxon>
        <taxon>Chaetomiaceae</taxon>
        <taxon>Staphylotrichum</taxon>
    </lineage>
</organism>
<keyword evidence="10" id="KW-1133">Transmembrane helix</keyword>
<feature type="compositionally biased region" description="Basic and acidic residues" evidence="12">
    <location>
        <begin position="478"/>
        <end position="490"/>
    </location>
</feature>
<feature type="domain" description="Fringe-like glycosyltransferase" evidence="13">
    <location>
        <begin position="216"/>
        <end position="282"/>
    </location>
</feature>
<comment type="subcellular location">
    <subcellularLocation>
        <location evidence="1">Membrane</location>
        <topology evidence="1">Single-pass type II membrane protein</topology>
    </subcellularLocation>
</comment>
<evidence type="ECO:0000259" key="13">
    <source>
        <dbReference type="Pfam" id="PF02434"/>
    </source>
</evidence>
<dbReference type="GO" id="GO:0016263">
    <property type="term" value="F:glycoprotein-N-acetylgalactosamine 3-beta-galactosyltransferase activity"/>
    <property type="evidence" value="ECO:0007669"/>
    <property type="project" value="UniProtKB-EC"/>
</dbReference>
<evidence type="ECO:0000256" key="2">
    <source>
        <dbReference type="ARBA" id="ARBA00004922"/>
    </source>
</evidence>
<comment type="caution">
    <text evidence="14">The sequence shown here is derived from an EMBL/GenBank/DDBJ whole genome shotgun (WGS) entry which is preliminary data.</text>
</comment>
<keyword evidence="15" id="KW-1185">Reference proteome</keyword>
<feature type="region of interest" description="Disordered" evidence="12">
    <location>
        <begin position="468"/>
        <end position="493"/>
    </location>
</feature>
<dbReference type="InterPro" id="IPR026050">
    <property type="entry name" value="C1GALT1/C1GALT1_chp1"/>
</dbReference>